<dbReference type="GO" id="GO:0106292">
    <property type="term" value="F:superoxide-generating NADPH oxidase activity"/>
    <property type="evidence" value="ECO:0007669"/>
    <property type="project" value="UniProtKB-ARBA"/>
</dbReference>
<keyword evidence="6 13" id="KW-0812">Transmembrane</keyword>
<evidence type="ECO:0000256" key="12">
    <source>
        <dbReference type="ARBA" id="ARBA00023136"/>
    </source>
</evidence>
<evidence type="ECO:0000256" key="14">
    <source>
        <dbReference type="SAM" id="Phobius"/>
    </source>
</evidence>
<dbReference type="Pfam" id="PF01786">
    <property type="entry name" value="AOX"/>
    <property type="match status" value="1"/>
</dbReference>
<evidence type="ECO:0000256" key="4">
    <source>
        <dbReference type="ARBA" id="ARBA00022448"/>
    </source>
</evidence>
<keyword evidence="4" id="KW-0813">Transport</keyword>
<sequence length="483" mass="56042">MKKSLTPQFPSGIARVLRSGRKLGIQQGDRHQYNRIRFSARKGKPSASTSEEYPNGLAEELKMGLDSASFEERMRARREGRRGGPILIPDDAETEEEYFQGATCKVFIDRNGEFREGLCCDYGFRKGTQRMYEDGMDGQIPASAWELGMANFKQEFTALRCSFRYNEYKSMRAKAPLPRGLAEIDNAVGSAIVGAFAWADKKLEELGALGRLPEDPEAKAEQELAKSCVNFRSKLDQMVLSNDAVWEREKKRDEIRGPNFTPPYVRVVYLALCYFLDFYFNNRPIQRFWFLESVARMPYFSYITMLHLYESLGWWRAGAKLRKVHFAEEWNELHHLMIMESLGGDRYWMDRFMAGHASIFYYVVLCILFFFNPKLAYNFSELIEGHAVDTYGEFVDANEELLKSMPPPYVALNYYLGSDLYLFDTFQTYYMSKAEQRRPECTSLYDVFSNVRDDEGQHVETMAACQDARIVKDFESMDQNLKY</sequence>
<evidence type="ECO:0000256" key="7">
    <source>
        <dbReference type="ARBA" id="ARBA00022723"/>
    </source>
</evidence>
<dbReference type="Gene3D" id="1.20.1260.140">
    <property type="entry name" value="Alternative oxidase"/>
    <property type="match status" value="1"/>
</dbReference>
<evidence type="ECO:0000256" key="3">
    <source>
        <dbReference type="ARBA" id="ARBA00008388"/>
    </source>
</evidence>
<protein>
    <recommendedName>
        <fullName evidence="13">Ubiquinol oxidase</fullName>
        <ecNumber evidence="13">1.10.3.11</ecNumber>
    </recommendedName>
</protein>
<dbReference type="GO" id="GO:0046872">
    <property type="term" value="F:metal ion binding"/>
    <property type="evidence" value="ECO:0007669"/>
    <property type="project" value="UniProtKB-UniRule"/>
</dbReference>
<evidence type="ECO:0000256" key="11">
    <source>
        <dbReference type="ARBA" id="ARBA00023004"/>
    </source>
</evidence>
<dbReference type="GO" id="GO:0010230">
    <property type="term" value="P:alternative respiration"/>
    <property type="evidence" value="ECO:0007669"/>
    <property type="project" value="TreeGrafter"/>
</dbReference>
<keyword evidence="7 13" id="KW-0479">Metal-binding</keyword>
<keyword evidence="9 14" id="KW-1133">Transmembrane helix</keyword>
<evidence type="ECO:0000256" key="9">
    <source>
        <dbReference type="ARBA" id="ARBA00022989"/>
    </source>
</evidence>
<comment type="subcellular location">
    <subcellularLocation>
        <location evidence="2">Membrane</location>
    </subcellularLocation>
</comment>
<dbReference type="InterPro" id="IPR002680">
    <property type="entry name" value="AOX"/>
</dbReference>
<dbReference type="GO" id="GO:0098803">
    <property type="term" value="C:respiratory chain complex"/>
    <property type="evidence" value="ECO:0007669"/>
    <property type="project" value="UniProtKB-UniRule"/>
</dbReference>
<organism evidence="15">
    <name type="scientific">Tetraselmis sp. GSL018</name>
    <dbReference type="NCBI Taxonomy" id="582737"/>
    <lineage>
        <taxon>Eukaryota</taxon>
        <taxon>Viridiplantae</taxon>
        <taxon>Chlorophyta</taxon>
        <taxon>core chlorophytes</taxon>
        <taxon>Chlorodendrophyceae</taxon>
        <taxon>Chlorodendrales</taxon>
        <taxon>Chlorodendraceae</taxon>
        <taxon>Tetraselmis</taxon>
    </lineage>
</organism>
<evidence type="ECO:0000256" key="5">
    <source>
        <dbReference type="ARBA" id="ARBA00022660"/>
    </source>
</evidence>
<feature type="transmembrane region" description="Helical" evidence="14">
    <location>
        <begin position="352"/>
        <end position="371"/>
    </location>
</feature>
<evidence type="ECO:0000256" key="10">
    <source>
        <dbReference type="ARBA" id="ARBA00023002"/>
    </source>
</evidence>
<dbReference type="EC" id="1.10.3.11" evidence="13"/>
<keyword evidence="5 13" id="KW-0679">Respiratory chain</keyword>
<evidence type="ECO:0000256" key="2">
    <source>
        <dbReference type="ARBA" id="ARBA00004370"/>
    </source>
</evidence>
<dbReference type="GO" id="GO:0005739">
    <property type="term" value="C:mitochondrion"/>
    <property type="evidence" value="ECO:0007669"/>
    <property type="project" value="TreeGrafter"/>
</dbReference>
<dbReference type="AlphaFoldDB" id="A0A061RN50"/>
<evidence type="ECO:0000256" key="6">
    <source>
        <dbReference type="ARBA" id="ARBA00022692"/>
    </source>
</evidence>
<dbReference type="GO" id="GO:0016020">
    <property type="term" value="C:membrane"/>
    <property type="evidence" value="ECO:0007669"/>
    <property type="project" value="UniProtKB-SubCell"/>
</dbReference>
<reference evidence="15" key="1">
    <citation type="submission" date="2014-05" db="EMBL/GenBank/DDBJ databases">
        <title>The transcriptome of the halophilic microalga Tetraselmis sp. GSL018 isolated from the Great Salt Lake, Utah.</title>
        <authorList>
            <person name="Jinkerson R.E."/>
            <person name="D'Adamo S."/>
            <person name="Posewitz M.C."/>
        </authorList>
    </citation>
    <scope>NUCLEOTIDE SEQUENCE</scope>
    <source>
        <strain evidence="15">GSL018</strain>
    </source>
</reference>
<evidence type="ECO:0000313" key="15">
    <source>
        <dbReference type="EMBL" id="JAC74347.1"/>
    </source>
</evidence>
<keyword evidence="10 13" id="KW-0560">Oxidoreductase</keyword>
<dbReference type="PANTHER" id="PTHR31803:SF19">
    <property type="entry name" value="UBIQUINOL OXIDASE"/>
    <property type="match status" value="1"/>
</dbReference>
<keyword evidence="8 13" id="KW-0249">Electron transport</keyword>
<dbReference type="GO" id="GO:0102721">
    <property type="term" value="F:ubiquinol:oxygen oxidoreductase activity"/>
    <property type="evidence" value="ECO:0007669"/>
    <property type="project" value="UniProtKB-EC"/>
</dbReference>
<keyword evidence="12 13" id="KW-0472">Membrane</keyword>
<dbReference type="PANTHER" id="PTHR31803">
    <property type="entry name" value="ALTERNATIVE OXIDASE"/>
    <property type="match status" value="1"/>
</dbReference>
<name>A0A061RN50_9CHLO</name>
<dbReference type="InterPro" id="IPR038659">
    <property type="entry name" value="AOX_sf"/>
</dbReference>
<proteinExistence type="inferred from homology"/>
<comment type="cofactor">
    <cofactor evidence="13">
        <name>Fe cation</name>
        <dbReference type="ChEBI" id="CHEBI:24875"/>
    </cofactor>
    <text evidence="13">Binds 2 iron ions per subunit.</text>
</comment>
<evidence type="ECO:0000256" key="13">
    <source>
        <dbReference type="RuleBase" id="RU003779"/>
    </source>
</evidence>
<evidence type="ECO:0000256" key="1">
    <source>
        <dbReference type="ARBA" id="ARBA00001192"/>
    </source>
</evidence>
<dbReference type="GO" id="GO:0009916">
    <property type="term" value="F:alternative oxidase activity"/>
    <property type="evidence" value="ECO:0007669"/>
    <property type="project" value="UniProtKB-UniRule"/>
</dbReference>
<evidence type="ECO:0000256" key="8">
    <source>
        <dbReference type="ARBA" id="ARBA00022982"/>
    </source>
</evidence>
<dbReference type="EMBL" id="GBEZ01011439">
    <property type="protein sequence ID" value="JAC74347.1"/>
    <property type="molecule type" value="Transcribed_RNA"/>
</dbReference>
<keyword evidence="11 13" id="KW-0408">Iron</keyword>
<comment type="catalytic activity">
    <reaction evidence="1 13">
        <text>2 a ubiquinol + O2 = 2 a ubiquinone + 2 H2O</text>
        <dbReference type="Rhea" id="RHEA:30255"/>
        <dbReference type="Rhea" id="RHEA-COMP:9565"/>
        <dbReference type="Rhea" id="RHEA-COMP:9566"/>
        <dbReference type="ChEBI" id="CHEBI:15377"/>
        <dbReference type="ChEBI" id="CHEBI:15379"/>
        <dbReference type="ChEBI" id="CHEBI:16389"/>
        <dbReference type="ChEBI" id="CHEBI:17976"/>
        <dbReference type="EC" id="1.10.3.11"/>
    </reaction>
</comment>
<accession>A0A061RN50</accession>
<comment type="similarity">
    <text evidence="3 13">Belongs to the alternative oxidase family.</text>
</comment>
<gene>
    <name evidence="15" type="ORF">TSPGSL018_26213</name>
</gene>